<dbReference type="PANTHER" id="PTHR30194:SF3">
    <property type="entry name" value="CROSSOVER JUNCTION ENDODEOXYRIBONUCLEASE RUVC"/>
    <property type="match status" value="1"/>
</dbReference>
<evidence type="ECO:0000313" key="16">
    <source>
        <dbReference type="Proteomes" id="UP000176576"/>
    </source>
</evidence>
<evidence type="ECO:0000256" key="14">
    <source>
        <dbReference type="NCBIfam" id="TIGR00228"/>
    </source>
</evidence>
<dbReference type="GO" id="GO:0008821">
    <property type="term" value="F:crossover junction DNA endonuclease activity"/>
    <property type="evidence" value="ECO:0007669"/>
    <property type="project" value="UniProtKB-UniRule"/>
</dbReference>
<dbReference type="GO" id="GO:0000287">
    <property type="term" value="F:magnesium ion binding"/>
    <property type="evidence" value="ECO:0007669"/>
    <property type="project" value="UniProtKB-UniRule"/>
</dbReference>
<dbReference type="Pfam" id="PF02075">
    <property type="entry name" value="RuvC"/>
    <property type="match status" value="1"/>
</dbReference>
<keyword evidence="11 13" id="KW-0234">DNA repair</keyword>
<reference evidence="15 16" key="1">
    <citation type="journal article" date="2016" name="Nat. Commun.">
        <title>Thousands of microbial genomes shed light on interconnected biogeochemical processes in an aquifer system.</title>
        <authorList>
            <person name="Anantharaman K."/>
            <person name="Brown C.T."/>
            <person name="Hug L.A."/>
            <person name="Sharon I."/>
            <person name="Castelle C.J."/>
            <person name="Probst A.J."/>
            <person name="Thomas B.C."/>
            <person name="Singh A."/>
            <person name="Wilkins M.J."/>
            <person name="Karaoz U."/>
            <person name="Brodie E.L."/>
            <person name="Williams K.H."/>
            <person name="Hubbard S.S."/>
            <person name="Banfield J.F."/>
        </authorList>
    </citation>
    <scope>NUCLEOTIDE SEQUENCE [LARGE SCALE GENOMIC DNA]</scope>
</reference>
<dbReference type="PRINTS" id="PR00696">
    <property type="entry name" value="RSOLVASERUVC"/>
</dbReference>
<evidence type="ECO:0000256" key="10">
    <source>
        <dbReference type="ARBA" id="ARBA00023172"/>
    </source>
</evidence>
<evidence type="ECO:0000256" key="11">
    <source>
        <dbReference type="ARBA" id="ARBA00023204"/>
    </source>
</evidence>
<dbReference type="InterPro" id="IPR002176">
    <property type="entry name" value="X-over_junc_endoDNase_RuvC"/>
</dbReference>
<evidence type="ECO:0000256" key="4">
    <source>
        <dbReference type="ARBA" id="ARBA00022723"/>
    </source>
</evidence>
<dbReference type="EMBL" id="MHNN01000024">
    <property type="protein sequence ID" value="OGZ45092.1"/>
    <property type="molecule type" value="Genomic_DNA"/>
</dbReference>
<comment type="caution">
    <text evidence="15">The sequence shown here is derived from an EMBL/GenBank/DDBJ whole genome shotgun (WGS) entry which is preliminary data.</text>
</comment>
<keyword evidence="5 13" id="KW-0255">Endonuclease</keyword>
<dbReference type="InterPro" id="IPR012337">
    <property type="entry name" value="RNaseH-like_sf"/>
</dbReference>
<evidence type="ECO:0000256" key="2">
    <source>
        <dbReference type="ARBA" id="ARBA00022490"/>
    </source>
</evidence>
<feature type="binding site" evidence="13">
    <location>
        <position position="145"/>
    </location>
    <ligand>
        <name>Mg(2+)</name>
        <dbReference type="ChEBI" id="CHEBI:18420"/>
        <label>1</label>
    </ligand>
</feature>
<evidence type="ECO:0000256" key="7">
    <source>
        <dbReference type="ARBA" id="ARBA00022801"/>
    </source>
</evidence>
<protein>
    <recommendedName>
        <fullName evidence="13 14">Crossover junction endodeoxyribonuclease RuvC</fullName>
        <ecNumber evidence="13 14">3.1.21.10</ecNumber>
    </recommendedName>
    <alternativeName>
        <fullName evidence="13">Holliday junction nuclease RuvC</fullName>
    </alternativeName>
    <alternativeName>
        <fullName evidence="13">Holliday junction resolvase RuvC</fullName>
    </alternativeName>
</protein>
<comment type="subunit">
    <text evidence="13">Homodimer which binds Holliday junction (HJ) DNA. The HJ becomes 2-fold symmetrical on binding to RuvC with unstacked arms; it has a different conformation from HJ DNA in complex with RuvA. In the full resolvosome a probable DNA-RuvA(4)-RuvB(12)-RuvC(2) complex forms which resolves the HJ.</text>
</comment>
<comment type="cofactor">
    <cofactor evidence="13">
        <name>Mg(2+)</name>
        <dbReference type="ChEBI" id="CHEBI:18420"/>
    </cofactor>
    <text evidence="13">Binds 2 Mg(2+) ion per subunit.</text>
</comment>
<proteinExistence type="inferred from homology"/>
<name>A0A1G2G4W1_9BACT</name>
<feature type="binding site" evidence="13">
    <location>
        <position position="12"/>
    </location>
    <ligand>
        <name>Mg(2+)</name>
        <dbReference type="ChEBI" id="CHEBI:18420"/>
        <label>1</label>
    </ligand>
</feature>
<keyword evidence="2 13" id="KW-0963">Cytoplasm</keyword>
<keyword evidence="9 13" id="KW-0238">DNA-binding</keyword>
<dbReference type="Gene3D" id="3.30.420.10">
    <property type="entry name" value="Ribonuclease H-like superfamily/Ribonuclease H"/>
    <property type="match status" value="1"/>
</dbReference>
<dbReference type="GO" id="GO:0006310">
    <property type="term" value="P:DNA recombination"/>
    <property type="evidence" value="ECO:0007669"/>
    <property type="project" value="UniProtKB-UniRule"/>
</dbReference>
<keyword evidence="8 13" id="KW-0460">Magnesium</keyword>
<dbReference type="InterPro" id="IPR036397">
    <property type="entry name" value="RNaseH_sf"/>
</dbReference>
<comment type="function">
    <text evidence="13">The RuvA-RuvB-RuvC complex processes Holliday junction (HJ) DNA during genetic recombination and DNA repair. Endonuclease that resolves HJ intermediates. Cleaves cruciform DNA by making single-stranded nicks across the HJ at symmetrical positions within the homologous arms, yielding a 5'-phosphate and a 3'-hydroxyl group; requires a central core of homology in the junction. The consensus cleavage sequence is 5'-(A/T)TT(C/G)-3'. Cleavage occurs on the 3'-side of the TT dinucleotide at the point of strand exchange. HJ branch migration catalyzed by RuvA-RuvB allows RuvC to scan DNA until it finds its consensus sequence, where it cleaves and resolves the cruciform DNA.</text>
</comment>
<keyword evidence="7 13" id="KW-0378">Hydrolase</keyword>
<evidence type="ECO:0000256" key="9">
    <source>
        <dbReference type="ARBA" id="ARBA00023125"/>
    </source>
</evidence>
<gene>
    <name evidence="13" type="primary">ruvC</name>
    <name evidence="15" type="ORF">A3J54_04420</name>
</gene>
<dbReference type="PANTHER" id="PTHR30194">
    <property type="entry name" value="CROSSOVER JUNCTION ENDODEOXYRIBONUCLEASE RUVC"/>
    <property type="match status" value="1"/>
</dbReference>
<dbReference type="STRING" id="1802117.A3J54_04420"/>
<dbReference type="CDD" id="cd16962">
    <property type="entry name" value="RuvC"/>
    <property type="match status" value="1"/>
</dbReference>
<dbReference type="HAMAP" id="MF_00034">
    <property type="entry name" value="RuvC"/>
    <property type="match status" value="1"/>
</dbReference>
<evidence type="ECO:0000256" key="6">
    <source>
        <dbReference type="ARBA" id="ARBA00022763"/>
    </source>
</evidence>
<feature type="active site" evidence="13">
    <location>
        <position position="72"/>
    </location>
</feature>
<keyword evidence="6 13" id="KW-0227">DNA damage</keyword>
<keyword evidence="3 13" id="KW-0540">Nuclease</keyword>
<organism evidence="15 16">
    <name type="scientific">Candidatus Ryanbacteria bacterium RIFCSPHIGHO2_02_FULL_45_13b</name>
    <dbReference type="NCBI Taxonomy" id="1802117"/>
    <lineage>
        <taxon>Bacteria</taxon>
        <taxon>Candidatus Ryaniibacteriota</taxon>
    </lineage>
</organism>
<dbReference type="Proteomes" id="UP000176576">
    <property type="component" value="Unassembled WGS sequence"/>
</dbReference>
<feature type="binding site" evidence="13">
    <location>
        <position position="72"/>
    </location>
    <ligand>
        <name>Mg(2+)</name>
        <dbReference type="ChEBI" id="CHEBI:18420"/>
        <label>2</label>
    </ligand>
</feature>
<evidence type="ECO:0000256" key="3">
    <source>
        <dbReference type="ARBA" id="ARBA00022722"/>
    </source>
</evidence>
<feature type="active site" evidence="13">
    <location>
        <position position="145"/>
    </location>
</feature>
<accession>A0A1G2G4W1</accession>
<evidence type="ECO:0000256" key="12">
    <source>
        <dbReference type="ARBA" id="ARBA00029354"/>
    </source>
</evidence>
<dbReference type="SUPFAM" id="SSF53098">
    <property type="entry name" value="Ribonuclease H-like"/>
    <property type="match status" value="1"/>
</dbReference>
<dbReference type="GO" id="GO:0005737">
    <property type="term" value="C:cytoplasm"/>
    <property type="evidence" value="ECO:0007669"/>
    <property type="project" value="UniProtKB-SubCell"/>
</dbReference>
<comment type="similarity">
    <text evidence="1 13">Belongs to the RuvC family.</text>
</comment>
<feature type="active site" evidence="13">
    <location>
        <position position="12"/>
    </location>
</feature>
<dbReference type="GO" id="GO:0048476">
    <property type="term" value="C:Holliday junction resolvase complex"/>
    <property type="evidence" value="ECO:0007669"/>
    <property type="project" value="UniProtKB-UniRule"/>
</dbReference>
<dbReference type="AlphaFoldDB" id="A0A1G2G4W1"/>
<dbReference type="NCBIfam" id="NF000711">
    <property type="entry name" value="PRK00039.2-1"/>
    <property type="match status" value="1"/>
</dbReference>
<evidence type="ECO:0000256" key="13">
    <source>
        <dbReference type="HAMAP-Rule" id="MF_00034"/>
    </source>
</evidence>
<comment type="catalytic activity">
    <reaction evidence="12 13">
        <text>Endonucleolytic cleavage at a junction such as a reciprocal single-stranded crossover between two homologous DNA duplexes (Holliday junction).</text>
        <dbReference type="EC" id="3.1.21.10"/>
    </reaction>
</comment>
<dbReference type="NCBIfam" id="TIGR00228">
    <property type="entry name" value="ruvC"/>
    <property type="match status" value="1"/>
</dbReference>
<keyword evidence="4 13" id="KW-0479">Metal-binding</keyword>
<dbReference type="FunFam" id="3.30.420.10:FF:000002">
    <property type="entry name" value="Crossover junction endodeoxyribonuclease RuvC"/>
    <property type="match status" value="1"/>
</dbReference>
<dbReference type="GO" id="GO:0003677">
    <property type="term" value="F:DNA binding"/>
    <property type="evidence" value="ECO:0007669"/>
    <property type="project" value="UniProtKB-KW"/>
</dbReference>
<keyword evidence="10 13" id="KW-0233">DNA recombination</keyword>
<dbReference type="GO" id="GO:0006281">
    <property type="term" value="P:DNA repair"/>
    <property type="evidence" value="ECO:0007669"/>
    <property type="project" value="UniProtKB-UniRule"/>
</dbReference>
<evidence type="ECO:0000256" key="8">
    <source>
        <dbReference type="ARBA" id="ARBA00022842"/>
    </source>
</evidence>
<evidence type="ECO:0000256" key="5">
    <source>
        <dbReference type="ARBA" id="ARBA00022759"/>
    </source>
</evidence>
<evidence type="ECO:0000313" key="15">
    <source>
        <dbReference type="EMBL" id="OGZ45092.1"/>
    </source>
</evidence>
<dbReference type="EC" id="3.1.21.10" evidence="13 14"/>
<sequence length="166" mass="18318">MVHNPQIILGIDPGYGRVGYGLVRKEGSSISYIMAGCIETEKTEPHARRLHAIYKQLTSLIIQHAPHTLATEQLFFAKNTKTALRVAETRGILLLLGEEHHIPMREFTPLQVKVATCGYGKADKAHMQTMIMRIFKLASPPKPDDAADALAIALAAAYTRDTTLDL</sequence>
<comment type="subcellular location">
    <subcellularLocation>
        <location evidence="13">Cytoplasm</location>
    </subcellularLocation>
</comment>
<evidence type="ECO:0000256" key="1">
    <source>
        <dbReference type="ARBA" id="ARBA00009518"/>
    </source>
</evidence>